<feature type="region of interest" description="Disordered" evidence="1">
    <location>
        <begin position="182"/>
        <end position="206"/>
    </location>
</feature>
<reference evidence="2" key="1">
    <citation type="submission" date="2022-03" db="EMBL/GenBank/DDBJ databases">
        <authorList>
            <person name="Sayadi A."/>
        </authorList>
    </citation>
    <scope>NUCLEOTIDE SEQUENCE</scope>
</reference>
<sequence length="355" mass="40379">MRDKKILEMCQAASLSSTNISPTQEQQTMDFEKLIDQAEIVFDNTDNNVDSRENLEEPRSPKSDFLELQNSTTSPAFELAVAENLNDGSPTTSMPENLDTNQHEIVPFSVQNVIHDISLDAINNHSVIGSSSVVADQNGVLEETRVQRDIISAEDAPIHINQISMCHSNRSSSTVEDVGTNPPIIINEEPNNNFSSQSGSKRKRNKELRMKGMAYTGFKRPRNEKRTFQDIEREERKQGERCNSETCKNSSKRKCNKIREEARKEIFTAFWKNLSWDQRKVYVCNLVSRQETSRKTKDLNVGDKLIPVCKKMFLGTLGLEEWSIKSWMETSHYGTPSSGAETNSRRLPRKSQNDL</sequence>
<feature type="region of interest" description="Disordered" evidence="1">
    <location>
        <begin position="333"/>
        <end position="355"/>
    </location>
</feature>
<feature type="region of interest" description="Disordered" evidence="1">
    <location>
        <begin position="45"/>
        <end position="67"/>
    </location>
</feature>
<evidence type="ECO:0000313" key="3">
    <source>
        <dbReference type="Proteomes" id="UP001152888"/>
    </source>
</evidence>
<dbReference type="Proteomes" id="UP001152888">
    <property type="component" value="Unassembled WGS sequence"/>
</dbReference>
<evidence type="ECO:0000256" key="1">
    <source>
        <dbReference type="SAM" id="MobiDB-lite"/>
    </source>
</evidence>
<comment type="caution">
    <text evidence="2">The sequence shown here is derived from an EMBL/GenBank/DDBJ whole genome shotgun (WGS) entry which is preliminary data.</text>
</comment>
<keyword evidence="3" id="KW-1185">Reference proteome</keyword>
<dbReference type="EMBL" id="CAKOFQ010008827">
    <property type="protein sequence ID" value="CAH2016165.1"/>
    <property type="molecule type" value="Genomic_DNA"/>
</dbReference>
<feature type="compositionally biased region" description="Basic and acidic residues" evidence="1">
    <location>
        <begin position="49"/>
        <end position="65"/>
    </location>
</feature>
<gene>
    <name evidence="2" type="ORF">ACAOBT_LOCUS35191</name>
</gene>
<feature type="compositionally biased region" description="Low complexity" evidence="1">
    <location>
        <begin position="182"/>
        <end position="193"/>
    </location>
</feature>
<dbReference type="AlphaFoldDB" id="A0A9P0QAT1"/>
<feature type="compositionally biased region" description="Polar residues" evidence="1">
    <location>
        <begin position="333"/>
        <end position="342"/>
    </location>
</feature>
<accession>A0A9P0QAT1</accession>
<proteinExistence type="predicted"/>
<evidence type="ECO:0000313" key="2">
    <source>
        <dbReference type="EMBL" id="CAH2016165.1"/>
    </source>
</evidence>
<organism evidence="2 3">
    <name type="scientific">Acanthoscelides obtectus</name>
    <name type="common">Bean weevil</name>
    <name type="synonym">Bruchus obtectus</name>
    <dbReference type="NCBI Taxonomy" id="200917"/>
    <lineage>
        <taxon>Eukaryota</taxon>
        <taxon>Metazoa</taxon>
        <taxon>Ecdysozoa</taxon>
        <taxon>Arthropoda</taxon>
        <taxon>Hexapoda</taxon>
        <taxon>Insecta</taxon>
        <taxon>Pterygota</taxon>
        <taxon>Neoptera</taxon>
        <taxon>Endopterygota</taxon>
        <taxon>Coleoptera</taxon>
        <taxon>Polyphaga</taxon>
        <taxon>Cucujiformia</taxon>
        <taxon>Chrysomeloidea</taxon>
        <taxon>Chrysomelidae</taxon>
        <taxon>Bruchinae</taxon>
        <taxon>Bruchini</taxon>
        <taxon>Acanthoscelides</taxon>
    </lineage>
</organism>
<name>A0A9P0QAT1_ACAOB</name>
<protein>
    <submittedName>
        <fullName evidence="2">Uncharacterized protein</fullName>
    </submittedName>
</protein>
<dbReference type="OrthoDB" id="6783427at2759"/>